<organism evidence="2 3">
    <name type="scientific">Streptococcus suis</name>
    <dbReference type="NCBI Taxonomy" id="1307"/>
    <lineage>
        <taxon>Bacteria</taxon>
        <taxon>Bacillati</taxon>
        <taxon>Bacillota</taxon>
        <taxon>Bacilli</taxon>
        <taxon>Lactobacillales</taxon>
        <taxon>Streptococcaceae</taxon>
        <taxon>Streptococcus</taxon>
    </lineage>
</organism>
<feature type="coiled-coil region" evidence="1">
    <location>
        <begin position="174"/>
        <end position="224"/>
    </location>
</feature>
<name>A0A0Z8C0H0_STRSU</name>
<evidence type="ECO:0000313" key="3">
    <source>
        <dbReference type="Proteomes" id="UP000073434"/>
    </source>
</evidence>
<dbReference type="InterPro" id="IPR025503">
    <property type="entry name" value="DUF4391"/>
</dbReference>
<sequence length="236" mass="27034">MPFLPSTQIPRPKVLYKPYQKGNKDFLDNFGLSTADKQLLRQQIGQITATHQLDAKTLPIPAGKTIQQIIVLRIDLLSQQLDPHLLAELDTYLGFYALFHLVFPDGTSQYLIHFKEKLAQSREGRNFKIVRHFQTDKPLALTYQERDLDQFYENLVKQAGEEELVGGGASIKDQIEQTERLAAMEKQAAQLKKKMFAEKAMRKQMELRKAYKALEEEIQQLRTSIHSSAPSSKASF</sequence>
<proteinExistence type="predicted"/>
<evidence type="ECO:0000256" key="1">
    <source>
        <dbReference type="SAM" id="Coils"/>
    </source>
</evidence>
<keyword evidence="1" id="KW-0175">Coiled coil</keyword>
<dbReference type="Proteomes" id="UP000073434">
    <property type="component" value="Unassembled WGS sequence"/>
</dbReference>
<dbReference type="EMBL" id="FIFW01000001">
    <property type="protein sequence ID" value="CYU16495.1"/>
    <property type="molecule type" value="Genomic_DNA"/>
</dbReference>
<accession>A0A0Z8C0H0</accession>
<dbReference type="RefSeq" id="WP_044689065.1">
    <property type="nucleotide sequence ID" value="NZ_CEEW01000115.1"/>
</dbReference>
<protein>
    <recommendedName>
        <fullName evidence="4">DUF4391 domain-containing protein</fullName>
    </recommendedName>
</protein>
<gene>
    <name evidence="2" type="ORF">ERS132385_00161</name>
</gene>
<evidence type="ECO:0008006" key="4">
    <source>
        <dbReference type="Google" id="ProtNLM"/>
    </source>
</evidence>
<evidence type="ECO:0000313" key="2">
    <source>
        <dbReference type="EMBL" id="CYU16495.1"/>
    </source>
</evidence>
<dbReference type="Pfam" id="PF14335">
    <property type="entry name" value="DUF4391"/>
    <property type="match status" value="1"/>
</dbReference>
<dbReference type="AlphaFoldDB" id="A0A0Z8C0H0"/>
<reference evidence="2 3" key="1">
    <citation type="submission" date="2016-02" db="EMBL/GenBank/DDBJ databases">
        <authorList>
            <consortium name="Pathogen Informatics"/>
        </authorList>
    </citation>
    <scope>NUCLEOTIDE SEQUENCE [LARGE SCALE GENOMIC DNA]</scope>
    <source>
        <strain evidence="2 3">LSS23</strain>
    </source>
</reference>